<protein>
    <recommendedName>
        <fullName evidence="3">DUF4378 domain-containing protein</fullName>
    </recommendedName>
</protein>
<proteinExistence type="predicted"/>
<sequence length="401" mass="45594">MASSSSMLPKTNQVKRLSELLEEEQEPFVLHEYLSERSYSKRSQNCDGGYCTYSKGGNSSKDLKRLPDYELSNRRKKKNKHHPSKVLRSVLNKLLTTVYHHHDNLKSAPLTVSNYNTRSNADLDNRFSSASSMTLFESSSEADTEELSAELLYQVNSVSALTSSADNYKHNLTQQAQNEIPARRVNQWGCMEETKQHSPVSVLEELLFDEVQPSPRTTIHKKKIKSNFIRQEKKSVITDESIFSASLWESLVHTLTEKQGSSSSSNCLKTKRVLEQTKQLLFDCVRETVENYSNQGGKIVSTSDSVRVHCGHERVLLGSEDIGKIISEKICLWGKQAGNLTNITQLVKSDLSKREEEEEYWKETPQAQIRECIGNEIGDEILEDIKNEIVIELIQNFEPSK</sequence>
<evidence type="ECO:0008006" key="3">
    <source>
        <dbReference type="Google" id="ProtNLM"/>
    </source>
</evidence>
<dbReference type="EMBL" id="CM010715">
    <property type="protein sequence ID" value="RZC44432.1"/>
    <property type="molecule type" value="Genomic_DNA"/>
</dbReference>
<dbReference type="AlphaFoldDB" id="A0A4Y7I9N7"/>
<dbReference type="OrthoDB" id="691329at2759"/>
<keyword evidence="2" id="KW-1185">Reference proteome</keyword>
<reference evidence="1 2" key="1">
    <citation type="journal article" date="2018" name="Science">
        <title>The opium poppy genome and morphinan production.</title>
        <authorList>
            <person name="Guo L."/>
            <person name="Winzer T."/>
            <person name="Yang X."/>
            <person name="Li Y."/>
            <person name="Ning Z."/>
            <person name="He Z."/>
            <person name="Teodor R."/>
            <person name="Lu Y."/>
            <person name="Bowser T.A."/>
            <person name="Graham I.A."/>
            <person name="Ye K."/>
        </authorList>
    </citation>
    <scope>NUCLEOTIDE SEQUENCE [LARGE SCALE GENOMIC DNA]</scope>
    <source>
        <strain evidence="2">cv. HN1</strain>
        <tissue evidence="1">Leaves</tissue>
    </source>
</reference>
<evidence type="ECO:0000313" key="1">
    <source>
        <dbReference type="EMBL" id="RZC44432.1"/>
    </source>
</evidence>
<name>A0A4Y7I9N7_PAPSO</name>
<dbReference type="Proteomes" id="UP000316621">
    <property type="component" value="Chromosome 1"/>
</dbReference>
<organism evidence="1 2">
    <name type="scientific">Papaver somniferum</name>
    <name type="common">Opium poppy</name>
    <dbReference type="NCBI Taxonomy" id="3469"/>
    <lineage>
        <taxon>Eukaryota</taxon>
        <taxon>Viridiplantae</taxon>
        <taxon>Streptophyta</taxon>
        <taxon>Embryophyta</taxon>
        <taxon>Tracheophyta</taxon>
        <taxon>Spermatophyta</taxon>
        <taxon>Magnoliopsida</taxon>
        <taxon>Ranunculales</taxon>
        <taxon>Papaveraceae</taxon>
        <taxon>Papaveroideae</taxon>
        <taxon>Papaver</taxon>
    </lineage>
</organism>
<dbReference type="PANTHER" id="PTHR37613:SF4">
    <property type="entry name" value="DUF4378 DOMAIN-CONTAINING PROTEIN"/>
    <property type="match status" value="1"/>
</dbReference>
<dbReference type="Gramene" id="RZC44432">
    <property type="protein sequence ID" value="RZC44432"/>
    <property type="gene ID" value="C5167_037384"/>
</dbReference>
<accession>A0A4Y7I9N7</accession>
<evidence type="ECO:0000313" key="2">
    <source>
        <dbReference type="Proteomes" id="UP000316621"/>
    </source>
</evidence>
<dbReference type="PANTHER" id="PTHR37613">
    <property type="entry name" value="DUF4378 DOMAIN PROTEIN"/>
    <property type="match status" value="1"/>
</dbReference>
<gene>
    <name evidence="1" type="ORF">C5167_037384</name>
</gene>
<dbReference type="OMA" id="NADMERE"/>